<dbReference type="CDD" id="cd03785">
    <property type="entry name" value="GT28_MurG"/>
    <property type="match status" value="1"/>
</dbReference>
<keyword evidence="1 10" id="KW-1003">Cell membrane</keyword>
<dbReference type="GO" id="GO:0050511">
    <property type="term" value="F:undecaprenyldiphospho-muramoylpentapeptide beta-N-acetylglucosaminyltransferase activity"/>
    <property type="evidence" value="ECO:0007669"/>
    <property type="project" value="UniProtKB-UniRule"/>
</dbReference>
<comment type="similarity">
    <text evidence="10">Belongs to the glycosyltransferase 28 family. MurG subfamily.</text>
</comment>
<feature type="binding site" evidence="10">
    <location>
        <begin position="32"/>
        <end position="34"/>
    </location>
    <ligand>
        <name>UDP-N-acetyl-alpha-D-glucosamine</name>
        <dbReference type="ChEBI" id="CHEBI:57705"/>
    </ligand>
</feature>
<comment type="caution">
    <text evidence="10">Lacks conserved residue(s) required for the propagation of feature annotation.</text>
</comment>
<sequence>MLNEQANSTEQQLPVTGQGGRPLRIIISGGGTGGHIFPAVAIANALKQLAPDTEILFVGANGRMEMEKVPAAGYKIIGLDIQGIQRKAMWKNVFFPIKLINSISKAAKIIKDFKPDAAVGVGGYASGPLLYAASLKGIPTLIQEQNSYAGITNKWLSKKARKICVAFDEMDRFFPASKIVKTGNPVRRASVDIKGREEEALHNFQLSPNKKTILVTGGSLGARTLNNSVLAGLDKLIAADVQLIWQTGKVYYKGIMERLGENYHPNIRILEFLNRMDLAYAAADIIISRAGAGTIAELCIVGKPVILVPSPNVAEDHQTKNALALVQNNAAMFITDADAPVKLVPQALELLKNREEQNKLSKNISQLALPNADEVIAQHVVEIIKENNKN</sequence>
<feature type="binding site" evidence="10">
    <location>
        <position position="187"/>
    </location>
    <ligand>
        <name>UDP-N-acetyl-alpha-D-glucosamine</name>
        <dbReference type="ChEBI" id="CHEBI:57705"/>
    </ligand>
</feature>
<protein>
    <recommendedName>
        <fullName evidence="10">UDP-N-acetylglucosamine--N-acetylmuramyl-(pentapeptide) pyrophosphoryl-undecaprenol N-acetylglucosamine transferase</fullName>
        <ecNumber evidence="10">2.4.1.227</ecNumber>
    </recommendedName>
    <alternativeName>
        <fullName evidence="10">Undecaprenyl-PP-MurNAc-pentapeptide-UDPGlcNAc GlcNAc transferase</fullName>
    </alternativeName>
</protein>
<dbReference type="InterPro" id="IPR007235">
    <property type="entry name" value="Glyco_trans_28_C"/>
</dbReference>
<dbReference type="GO" id="GO:0051301">
    <property type="term" value="P:cell division"/>
    <property type="evidence" value="ECO:0007669"/>
    <property type="project" value="UniProtKB-KW"/>
</dbReference>
<keyword evidence="4 10" id="KW-0808">Transferase</keyword>
<evidence type="ECO:0000256" key="9">
    <source>
        <dbReference type="ARBA" id="ARBA00023316"/>
    </source>
</evidence>
<keyword evidence="2 10" id="KW-0132">Cell division</keyword>
<proteinExistence type="inferred from homology"/>
<keyword evidence="6 10" id="KW-0573">Peptidoglycan synthesis</keyword>
<comment type="subcellular location">
    <subcellularLocation>
        <location evidence="10">Cell membrane</location>
        <topology evidence="10">Peripheral membrane protein</topology>
        <orientation evidence="10">Cytoplasmic side</orientation>
    </subcellularLocation>
</comment>
<comment type="pathway">
    <text evidence="10">Cell wall biogenesis; peptidoglycan biosynthesis.</text>
</comment>
<name>A0A6I4I7T3_9SPHI</name>
<dbReference type="EMBL" id="WQLA01000001">
    <property type="protein sequence ID" value="MVN90118.1"/>
    <property type="molecule type" value="Genomic_DNA"/>
</dbReference>
<evidence type="ECO:0000256" key="5">
    <source>
        <dbReference type="ARBA" id="ARBA00022960"/>
    </source>
</evidence>
<dbReference type="GO" id="GO:0008360">
    <property type="term" value="P:regulation of cell shape"/>
    <property type="evidence" value="ECO:0007669"/>
    <property type="project" value="UniProtKB-KW"/>
</dbReference>
<evidence type="ECO:0000259" key="11">
    <source>
        <dbReference type="Pfam" id="PF03033"/>
    </source>
</evidence>
<feature type="binding site" evidence="10">
    <location>
        <position position="219"/>
    </location>
    <ligand>
        <name>UDP-N-acetyl-alpha-D-glucosamine</name>
        <dbReference type="ChEBI" id="CHEBI:57705"/>
    </ligand>
</feature>
<accession>A0A6I4I7T3</accession>
<dbReference type="EC" id="2.4.1.227" evidence="10"/>
<evidence type="ECO:0000256" key="1">
    <source>
        <dbReference type="ARBA" id="ARBA00022475"/>
    </source>
</evidence>
<comment type="caution">
    <text evidence="13">The sequence shown here is derived from an EMBL/GenBank/DDBJ whole genome shotgun (WGS) entry which is preliminary data.</text>
</comment>
<keyword evidence="3 10" id="KW-0328">Glycosyltransferase</keyword>
<keyword evidence="9 10" id="KW-0961">Cell wall biogenesis/degradation</keyword>
<evidence type="ECO:0000256" key="2">
    <source>
        <dbReference type="ARBA" id="ARBA00022618"/>
    </source>
</evidence>
<dbReference type="OrthoDB" id="9808936at2"/>
<feature type="domain" description="Glycosyl transferase family 28 C-terminal" evidence="12">
    <location>
        <begin position="212"/>
        <end position="367"/>
    </location>
</feature>
<keyword evidence="5 10" id="KW-0133">Cell shape</keyword>
<dbReference type="RefSeq" id="WP_157539891.1">
    <property type="nucleotide sequence ID" value="NZ_WQLA01000001.1"/>
</dbReference>
<evidence type="ECO:0000256" key="8">
    <source>
        <dbReference type="ARBA" id="ARBA00023306"/>
    </source>
</evidence>
<evidence type="ECO:0000256" key="7">
    <source>
        <dbReference type="ARBA" id="ARBA00023136"/>
    </source>
</evidence>
<organism evidence="13 14">
    <name type="scientific">Mucilaginibacter aquatilis</name>
    <dbReference type="NCBI Taxonomy" id="1517760"/>
    <lineage>
        <taxon>Bacteria</taxon>
        <taxon>Pseudomonadati</taxon>
        <taxon>Bacteroidota</taxon>
        <taxon>Sphingobacteriia</taxon>
        <taxon>Sphingobacteriales</taxon>
        <taxon>Sphingobacteriaceae</taxon>
        <taxon>Mucilaginibacter</taxon>
    </lineage>
</organism>
<dbReference type="InterPro" id="IPR004276">
    <property type="entry name" value="GlycoTrans_28_N"/>
</dbReference>
<dbReference type="Pfam" id="PF03033">
    <property type="entry name" value="Glyco_transf_28"/>
    <property type="match status" value="1"/>
</dbReference>
<dbReference type="PANTHER" id="PTHR21015:SF22">
    <property type="entry name" value="GLYCOSYLTRANSFERASE"/>
    <property type="match status" value="1"/>
</dbReference>
<evidence type="ECO:0000256" key="4">
    <source>
        <dbReference type="ARBA" id="ARBA00022679"/>
    </source>
</evidence>
<evidence type="ECO:0000313" key="14">
    <source>
        <dbReference type="Proteomes" id="UP000434850"/>
    </source>
</evidence>
<gene>
    <name evidence="10 13" type="primary">murG</name>
    <name evidence="13" type="ORF">GO816_03170</name>
</gene>
<evidence type="ECO:0000256" key="6">
    <source>
        <dbReference type="ARBA" id="ARBA00022984"/>
    </source>
</evidence>
<dbReference type="GO" id="GO:0005975">
    <property type="term" value="P:carbohydrate metabolic process"/>
    <property type="evidence" value="ECO:0007669"/>
    <property type="project" value="InterPro"/>
</dbReference>
<keyword evidence="14" id="KW-1185">Reference proteome</keyword>
<dbReference type="Proteomes" id="UP000434850">
    <property type="component" value="Unassembled WGS sequence"/>
</dbReference>
<keyword evidence="8 10" id="KW-0131">Cell cycle</keyword>
<dbReference type="GO" id="GO:0005886">
    <property type="term" value="C:plasma membrane"/>
    <property type="evidence" value="ECO:0007669"/>
    <property type="project" value="UniProtKB-SubCell"/>
</dbReference>
<feature type="domain" description="Glycosyltransferase family 28 N-terminal" evidence="11">
    <location>
        <begin position="25"/>
        <end position="164"/>
    </location>
</feature>
<evidence type="ECO:0000256" key="3">
    <source>
        <dbReference type="ARBA" id="ARBA00022676"/>
    </source>
</evidence>
<dbReference type="HAMAP" id="MF_00033">
    <property type="entry name" value="MurG"/>
    <property type="match status" value="1"/>
</dbReference>
<evidence type="ECO:0000313" key="13">
    <source>
        <dbReference type="EMBL" id="MVN90118.1"/>
    </source>
</evidence>
<dbReference type="AlphaFoldDB" id="A0A6I4I7T3"/>
<evidence type="ECO:0000256" key="10">
    <source>
        <dbReference type="HAMAP-Rule" id="MF_00033"/>
    </source>
</evidence>
<dbReference type="UniPathway" id="UPA00219"/>
<evidence type="ECO:0000259" key="12">
    <source>
        <dbReference type="Pfam" id="PF04101"/>
    </source>
</evidence>
<feature type="binding site" evidence="10">
    <location>
        <position position="318"/>
    </location>
    <ligand>
        <name>UDP-N-acetyl-alpha-D-glucosamine</name>
        <dbReference type="ChEBI" id="CHEBI:57705"/>
    </ligand>
</feature>
<dbReference type="NCBIfam" id="TIGR01133">
    <property type="entry name" value="murG"/>
    <property type="match status" value="1"/>
</dbReference>
<dbReference type="Pfam" id="PF04101">
    <property type="entry name" value="Glyco_tran_28_C"/>
    <property type="match status" value="1"/>
</dbReference>
<dbReference type="GO" id="GO:0071555">
    <property type="term" value="P:cell wall organization"/>
    <property type="evidence" value="ECO:0007669"/>
    <property type="project" value="UniProtKB-KW"/>
</dbReference>
<comment type="catalytic activity">
    <reaction evidence="10">
        <text>di-trans,octa-cis-undecaprenyl diphospho-N-acetyl-alpha-D-muramoyl-L-alanyl-D-glutamyl-meso-2,6-diaminopimeloyl-D-alanyl-D-alanine + UDP-N-acetyl-alpha-D-glucosamine = di-trans,octa-cis-undecaprenyl diphospho-[N-acetyl-alpha-D-glucosaminyl-(1-&gt;4)]-N-acetyl-alpha-D-muramoyl-L-alanyl-D-glutamyl-meso-2,6-diaminopimeloyl-D-alanyl-D-alanine + UDP + H(+)</text>
        <dbReference type="Rhea" id="RHEA:31227"/>
        <dbReference type="ChEBI" id="CHEBI:15378"/>
        <dbReference type="ChEBI" id="CHEBI:57705"/>
        <dbReference type="ChEBI" id="CHEBI:58223"/>
        <dbReference type="ChEBI" id="CHEBI:61387"/>
        <dbReference type="ChEBI" id="CHEBI:61388"/>
        <dbReference type="EC" id="2.4.1.227"/>
    </reaction>
</comment>
<dbReference type="Gene3D" id="3.40.50.2000">
    <property type="entry name" value="Glycogen Phosphorylase B"/>
    <property type="match status" value="2"/>
</dbReference>
<keyword evidence="7 10" id="KW-0472">Membrane</keyword>
<dbReference type="InterPro" id="IPR006009">
    <property type="entry name" value="GlcNAc_MurG"/>
</dbReference>
<dbReference type="GO" id="GO:0009252">
    <property type="term" value="P:peptidoglycan biosynthetic process"/>
    <property type="evidence" value="ECO:0007669"/>
    <property type="project" value="UniProtKB-UniRule"/>
</dbReference>
<dbReference type="SUPFAM" id="SSF53756">
    <property type="entry name" value="UDP-Glycosyltransferase/glycogen phosphorylase"/>
    <property type="match status" value="1"/>
</dbReference>
<comment type="function">
    <text evidence="10">Cell wall formation. Catalyzes the transfer of a GlcNAc subunit on undecaprenyl-pyrophosphoryl-MurNAc-pentapeptide (lipid intermediate I) to form undecaprenyl-pyrophosphoryl-MurNAc-(pentapeptide)GlcNAc (lipid intermediate II).</text>
</comment>
<feature type="binding site" evidence="10">
    <location>
        <position position="146"/>
    </location>
    <ligand>
        <name>UDP-N-acetyl-alpha-D-glucosamine</name>
        <dbReference type="ChEBI" id="CHEBI:57705"/>
    </ligand>
</feature>
<dbReference type="PANTHER" id="PTHR21015">
    <property type="entry name" value="UDP-N-ACETYLGLUCOSAMINE--N-ACETYLMURAMYL-(PENTAPEPTIDE) PYROPHOSPHORYL-UNDECAPRENOL N-ACETYLGLUCOSAMINE TRANSFERASE 1"/>
    <property type="match status" value="1"/>
</dbReference>
<reference evidence="13 14" key="1">
    <citation type="submission" date="2019-12" db="EMBL/GenBank/DDBJ databases">
        <title>Mucilaginibacter sp. HME9299 genome sequencing and assembly.</title>
        <authorList>
            <person name="Kang H."/>
            <person name="Kim H."/>
            <person name="Joh K."/>
        </authorList>
    </citation>
    <scope>NUCLEOTIDE SEQUENCE [LARGE SCALE GENOMIC DNA]</scope>
    <source>
        <strain evidence="13 14">HME9299</strain>
    </source>
</reference>